<evidence type="ECO:0000313" key="1">
    <source>
        <dbReference type="EMBL" id="ODM13672.1"/>
    </source>
</evidence>
<dbReference type="EMBL" id="MCGI01000001">
    <property type="protein sequence ID" value="ODM13672.1"/>
    <property type="molecule type" value="Genomic_DNA"/>
</dbReference>
<name>A0A1E3AY72_9FIRM</name>
<dbReference type="RefSeq" id="WP_069156186.1">
    <property type="nucleotide sequence ID" value="NZ_DBFYTC010000234.1"/>
</dbReference>
<comment type="caution">
    <text evidence="1">The sequence shown here is derived from an EMBL/GenBank/DDBJ whole genome shotgun (WGS) entry which is preliminary data.</text>
</comment>
<evidence type="ECO:0000313" key="2">
    <source>
        <dbReference type="Proteomes" id="UP000095003"/>
    </source>
</evidence>
<reference evidence="1 2" key="1">
    <citation type="submission" date="2016-07" db="EMBL/GenBank/DDBJ databases">
        <title>Characterization of isolates of Eisenbergiella tayi derived from blood cultures, using whole genome sequencing.</title>
        <authorList>
            <person name="Burdz T."/>
            <person name="Wiebe D."/>
            <person name="Huynh C."/>
            <person name="Bernard K."/>
        </authorList>
    </citation>
    <scope>NUCLEOTIDE SEQUENCE [LARGE SCALE GENOMIC DNA]</scope>
    <source>
        <strain evidence="1 2">NML 120489</strain>
    </source>
</reference>
<sequence>MSDDPRSAMIQDGNIMRIENALVEETFCFNDSSGYIIVSYSVPGENNTSFIEYIRLNFSRNTVIINSFGQNVCPCCLQKGMWVNVIFSSRMTRSIPPQSGALLIVVKRGIQTPSSVTTAPVAYVDPANNFLYTGNPNNINSQTRFLITDTTTITNRFGNPVSLSALRPGQLVRIRHANAMTASIPPQTTAFAVQLV</sequence>
<dbReference type="PATRIC" id="fig|1432052.3.peg.1521"/>
<dbReference type="GeneID" id="93299878"/>
<protein>
    <recommendedName>
        <fullName evidence="3">BBRPI</fullName>
    </recommendedName>
</protein>
<organism evidence="1 2">
    <name type="scientific">Eisenbergiella tayi</name>
    <dbReference type="NCBI Taxonomy" id="1432052"/>
    <lineage>
        <taxon>Bacteria</taxon>
        <taxon>Bacillati</taxon>
        <taxon>Bacillota</taxon>
        <taxon>Clostridia</taxon>
        <taxon>Lachnospirales</taxon>
        <taxon>Lachnospiraceae</taxon>
        <taxon>Eisenbergiella</taxon>
    </lineage>
</organism>
<accession>A0A1E3AY72</accession>
<dbReference type="AlphaFoldDB" id="A0A1E3AY72"/>
<gene>
    <name evidence="1" type="ORF">BEH84_01388</name>
</gene>
<dbReference type="Proteomes" id="UP000095003">
    <property type="component" value="Unassembled WGS sequence"/>
</dbReference>
<evidence type="ECO:0008006" key="3">
    <source>
        <dbReference type="Google" id="ProtNLM"/>
    </source>
</evidence>
<proteinExistence type="predicted"/>